<dbReference type="OrthoDB" id="5333491at2759"/>
<dbReference type="AlphaFoldDB" id="C7ZEC7"/>
<keyword evidence="2" id="KW-1185">Reference proteome</keyword>
<dbReference type="KEGG" id="nhe:NECHADRAFT_87407"/>
<dbReference type="Proteomes" id="UP000005206">
    <property type="component" value="Chromosome 12"/>
</dbReference>
<dbReference type="GeneID" id="9669418"/>
<dbReference type="VEuPathDB" id="FungiDB:NECHADRAFT_87407"/>
<name>C7ZEC7_FUSV7</name>
<accession>C7ZEC7</accession>
<sequence>MDTLPQDIIDHIVSYLLARRSKPRKPYAYLHHHLSRAPLATVSRRLQTAVERWTFRDIRINSDELEKFVQLLTPARRTFLAGLEFIPILPTYKDAAGTRAESPAERAANDESYTQAVQSLLETLKTWEEEDPHSVNYRLKLAINIPQSPSDRAWPGIFPQFRALLPKGNCIYEGRYLHSYIDLLRLEQLPEVHRVKHLVMKRPDKKRIHRNVCHRVPFMLASKMPNLESINVSVDDSEERFLDLRAKNRQDAADLLKRLSLPHLKSARLDFWHRRYNHEATVPPHLHGVGIPDPLSAAICDFSMKLVDLEVAGILDPSLLRPLSNTVWPELRTLRIKLEPVTPAGEWYFLESHPPSSAPPERPSSDFTLKNLHEESFHYWRESSYASQKHSEAFRGRVDERLLAPFIEAYADALSSMPKLRKARLICNLDLQDETLSEPLSLQVSYFAPGQHSKSSSVKRDYNNRQLVTSLLGWVPNPDLMAKLRGIQDEYRFEPMKEVDVTDSFEKKMEALQI</sequence>
<evidence type="ECO:0000313" key="2">
    <source>
        <dbReference type="Proteomes" id="UP000005206"/>
    </source>
</evidence>
<evidence type="ECO:0008006" key="3">
    <source>
        <dbReference type="Google" id="ProtNLM"/>
    </source>
</evidence>
<organism evidence="1 2">
    <name type="scientific">Fusarium vanettenii (strain ATCC MYA-4622 / CBS 123669 / FGSC 9596 / NRRL 45880 / 77-13-4)</name>
    <name type="common">Fusarium solani subsp. pisi</name>
    <dbReference type="NCBI Taxonomy" id="660122"/>
    <lineage>
        <taxon>Eukaryota</taxon>
        <taxon>Fungi</taxon>
        <taxon>Dikarya</taxon>
        <taxon>Ascomycota</taxon>
        <taxon>Pezizomycotina</taxon>
        <taxon>Sordariomycetes</taxon>
        <taxon>Hypocreomycetidae</taxon>
        <taxon>Hypocreales</taxon>
        <taxon>Nectriaceae</taxon>
        <taxon>Fusarium</taxon>
        <taxon>Fusarium solani species complex</taxon>
        <taxon>Fusarium vanettenii</taxon>
    </lineage>
</organism>
<dbReference type="HOGENOM" id="CLU_540797_0_0_1"/>
<evidence type="ECO:0000313" key="1">
    <source>
        <dbReference type="EMBL" id="EEU37553.1"/>
    </source>
</evidence>
<dbReference type="EMBL" id="GG698921">
    <property type="protein sequence ID" value="EEU37553.1"/>
    <property type="molecule type" value="Genomic_DNA"/>
</dbReference>
<dbReference type="RefSeq" id="XP_003043266.1">
    <property type="nucleotide sequence ID" value="XM_003043220.1"/>
</dbReference>
<gene>
    <name evidence="1" type="ORF">NECHADRAFT_87407</name>
</gene>
<dbReference type="InParanoid" id="C7ZEC7"/>
<dbReference type="OMA" id="WECTEGG"/>
<proteinExistence type="predicted"/>
<reference evidence="1 2" key="1">
    <citation type="journal article" date="2009" name="PLoS Genet.">
        <title>The genome of Nectria haematococca: contribution of supernumerary chromosomes to gene expansion.</title>
        <authorList>
            <person name="Coleman J.J."/>
            <person name="Rounsley S.D."/>
            <person name="Rodriguez-Carres M."/>
            <person name="Kuo A."/>
            <person name="Wasmann C.C."/>
            <person name="Grimwood J."/>
            <person name="Schmutz J."/>
            <person name="Taga M."/>
            <person name="White G.J."/>
            <person name="Zhou S."/>
            <person name="Schwartz D.C."/>
            <person name="Freitag M."/>
            <person name="Ma L.J."/>
            <person name="Danchin E.G."/>
            <person name="Henrissat B."/>
            <person name="Coutinho P.M."/>
            <person name="Nelson D.R."/>
            <person name="Straney D."/>
            <person name="Napoli C.A."/>
            <person name="Barker B.M."/>
            <person name="Gribskov M."/>
            <person name="Rep M."/>
            <person name="Kroken S."/>
            <person name="Molnar I."/>
            <person name="Rensing C."/>
            <person name="Kennell J.C."/>
            <person name="Zamora J."/>
            <person name="Farman M.L."/>
            <person name="Selker E.U."/>
            <person name="Salamov A."/>
            <person name="Shapiro H."/>
            <person name="Pangilinan J."/>
            <person name="Lindquist E."/>
            <person name="Lamers C."/>
            <person name="Grigoriev I.V."/>
            <person name="Geiser D.M."/>
            <person name="Covert S.F."/>
            <person name="Temporini E."/>
            <person name="Vanetten H.D."/>
        </authorList>
    </citation>
    <scope>NUCLEOTIDE SEQUENCE [LARGE SCALE GENOMIC DNA]</scope>
    <source>
        <strain evidence="2">ATCC MYA-4622 / CBS 123669 / FGSC 9596 / NRRL 45880 / 77-13-4</strain>
    </source>
</reference>
<dbReference type="eggNOG" id="ENOG502SJA7">
    <property type="taxonomic scope" value="Eukaryota"/>
</dbReference>
<protein>
    <recommendedName>
        <fullName evidence="3">F-box domain-containing protein</fullName>
    </recommendedName>
</protein>